<dbReference type="RefSeq" id="WP_091115446.1">
    <property type="nucleotide sequence ID" value="NZ_BKAF01000017.1"/>
</dbReference>
<dbReference type="EMBL" id="FOQG01000014">
    <property type="protein sequence ID" value="SFI87772.1"/>
    <property type="molecule type" value="Genomic_DNA"/>
</dbReference>
<dbReference type="Proteomes" id="UP000198649">
    <property type="component" value="Unassembled WGS sequence"/>
</dbReference>
<sequence length="80" mass="9530">MTTEQLTNQDHAILTFERQWWKFAGAKETAVLDRFGVTSTRYYQRLNWIIDHPDALATEPLVVRRLLRLRDARTSARTRR</sequence>
<organism evidence="1 2">
    <name type="scientific">Nocardioides psychrotolerans</name>
    <dbReference type="NCBI Taxonomy" id="1005945"/>
    <lineage>
        <taxon>Bacteria</taxon>
        <taxon>Bacillati</taxon>
        <taxon>Actinomycetota</taxon>
        <taxon>Actinomycetes</taxon>
        <taxon>Propionibacteriales</taxon>
        <taxon>Nocardioidaceae</taxon>
        <taxon>Nocardioides</taxon>
    </lineage>
</organism>
<reference evidence="1 2" key="1">
    <citation type="submission" date="2016-10" db="EMBL/GenBank/DDBJ databases">
        <authorList>
            <person name="de Groot N.N."/>
        </authorList>
    </citation>
    <scope>NUCLEOTIDE SEQUENCE [LARGE SCALE GENOMIC DNA]</scope>
    <source>
        <strain evidence="1 2">CGMCC 1.11156</strain>
    </source>
</reference>
<dbReference type="Pfam" id="PF11662">
    <property type="entry name" value="DUF3263"/>
    <property type="match status" value="1"/>
</dbReference>
<protein>
    <recommendedName>
        <fullName evidence="3">DUF3263 domain-containing protein</fullName>
    </recommendedName>
</protein>
<gene>
    <name evidence="1" type="ORF">SAMN05216561_11477</name>
</gene>
<evidence type="ECO:0008006" key="3">
    <source>
        <dbReference type="Google" id="ProtNLM"/>
    </source>
</evidence>
<name>A0A1I3LSR4_9ACTN</name>
<dbReference type="STRING" id="1005945.SAMN05216561_11477"/>
<keyword evidence="2" id="KW-1185">Reference proteome</keyword>
<accession>A0A1I3LSR4</accession>
<evidence type="ECO:0000313" key="1">
    <source>
        <dbReference type="EMBL" id="SFI87772.1"/>
    </source>
</evidence>
<proteinExistence type="predicted"/>
<dbReference type="OrthoDB" id="3268863at2"/>
<evidence type="ECO:0000313" key="2">
    <source>
        <dbReference type="Proteomes" id="UP000198649"/>
    </source>
</evidence>
<dbReference type="InterPro" id="IPR021678">
    <property type="entry name" value="DUF3263"/>
</dbReference>
<dbReference type="AlphaFoldDB" id="A0A1I3LSR4"/>